<dbReference type="STRING" id="421531.IX38_22160"/>
<dbReference type="RefSeq" id="WP_034707974.1">
    <property type="nucleotide sequence ID" value="NZ_JPRO01000034.1"/>
</dbReference>
<dbReference type="InterPro" id="IPR051531">
    <property type="entry name" value="N-acetyltransferase"/>
</dbReference>
<accession>A0A085YXU6</accession>
<organism evidence="2 3">
    <name type="scientific">Chryseobacterium luteum</name>
    <dbReference type="NCBI Taxonomy" id="421531"/>
    <lineage>
        <taxon>Bacteria</taxon>
        <taxon>Pseudomonadati</taxon>
        <taxon>Bacteroidota</taxon>
        <taxon>Flavobacteriia</taxon>
        <taxon>Flavobacteriales</taxon>
        <taxon>Weeksellaceae</taxon>
        <taxon>Chryseobacterium group</taxon>
        <taxon>Chryseobacterium</taxon>
    </lineage>
</organism>
<keyword evidence="3" id="KW-1185">Reference proteome</keyword>
<protein>
    <submittedName>
        <fullName evidence="2">GCN5 family acetyltransferase</fullName>
    </submittedName>
</protein>
<dbReference type="InterPro" id="IPR000182">
    <property type="entry name" value="GNAT_dom"/>
</dbReference>
<dbReference type="eggNOG" id="COG1670">
    <property type="taxonomic scope" value="Bacteria"/>
</dbReference>
<dbReference type="Gene3D" id="3.40.630.30">
    <property type="match status" value="1"/>
</dbReference>
<dbReference type="Proteomes" id="UP000028703">
    <property type="component" value="Unassembled WGS sequence"/>
</dbReference>
<dbReference type="InterPro" id="IPR016181">
    <property type="entry name" value="Acyl_CoA_acyltransferase"/>
</dbReference>
<gene>
    <name evidence="2" type="ORF">IX38_22160</name>
</gene>
<feature type="domain" description="N-acetyltransferase" evidence="1">
    <location>
        <begin position="17"/>
        <end position="167"/>
    </location>
</feature>
<proteinExistence type="predicted"/>
<name>A0A085YXU6_9FLAO</name>
<dbReference type="GO" id="GO:0008999">
    <property type="term" value="F:protein-N-terminal-alanine acetyltransferase activity"/>
    <property type="evidence" value="ECO:0007669"/>
    <property type="project" value="TreeGrafter"/>
</dbReference>
<dbReference type="Pfam" id="PF13302">
    <property type="entry name" value="Acetyltransf_3"/>
    <property type="match status" value="1"/>
</dbReference>
<evidence type="ECO:0000313" key="3">
    <source>
        <dbReference type="Proteomes" id="UP000028703"/>
    </source>
</evidence>
<evidence type="ECO:0000259" key="1">
    <source>
        <dbReference type="PROSITE" id="PS51186"/>
    </source>
</evidence>
<sequence>MKLFPTDNFPHVTGNRVSLLQIAETDIEDLIGISFYDAVRAENVQQAWEMQAKINQDYLDGNSIHWGIADNQTHKIVGTCGYYRGLDKGEGELGCVLLPQYYGKGYMTDGMSLAIHFGLQTLGLKRIWAATDQHNGPAIKLLERLNFVKTASLCDGEIEFELIQANS</sequence>
<dbReference type="PROSITE" id="PS51186">
    <property type="entry name" value="GNAT"/>
    <property type="match status" value="1"/>
</dbReference>
<comment type="caution">
    <text evidence="2">The sequence shown here is derived from an EMBL/GenBank/DDBJ whole genome shotgun (WGS) entry which is preliminary data.</text>
</comment>
<dbReference type="PANTHER" id="PTHR43792:SF9">
    <property type="entry name" value="RIBOSOMAL-PROTEIN-ALANINE ACETYLTRANSFERASE"/>
    <property type="match status" value="1"/>
</dbReference>
<reference evidence="2 3" key="1">
    <citation type="submission" date="2014-07" db="EMBL/GenBank/DDBJ databases">
        <title>Genome of Chryseobacterium luteum DSM 18605.</title>
        <authorList>
            <person name="Stropko S.J."/>
            <person name="Pipes S.E."/>
            <person name="Newman J.D."/>
        </authorList>
    </citation>
    <scope>NUCLEOTIDE SEQUENCE [LARGE SCALE GENOMIC DNA]</scope>
    <source>
        <strain evidence="2 3">DSM 18605</strain>
    </source>
</reference>
<dbReference type="AlphaFoldDB" id="A0A085YXU6"/>
<dbReference type="PANTHER" id="PTHR43792">
    <property type="entry name" value="GNAT FAMILY, PUTATIVE (AFU_ORTHOLOGUE AFUA_3G00765)-RELATED-RELATED"/>
    <property type="match status" value="1"/>
</dbReference>
<dbReference type="OrthoDB" id="9811523at2"/>
<keyword evidence="2" id="KW-0808">Transferase</keyword>
<evidence type="ECO:0000313" key="2">
    <source>
        <dbReference type="EMBL" id="KFE97009.1"/>
    </source>
</evidence>
<dbReference type="SUPFAM" id="SSF55729">
    <property type="entry name" value="Acyl-CoA N-acyltransferases (Nat)"/>
    <property type="match status" value="1"/>
</dbReference>
<dbReference type="EMBL" id="JPRO01000034">
    <property type="protein sequence ID" value="KFE97009.1"/>
    <property type="molecule type" value="Genomic_DNA"/>
</dbReference>
<dbReference type="GO" id="GO:0005737">
    <property type="term" value="C:cytoplasm"/>
    <property type="evidence" value="ECO:0007669"/>
    <property type="project" value="TreeGrafter"/>
</dbReference>